<dbReference type="Proteomes" id="UP000186922">
    <property type="component" value="Unassembled WGS sequence"/>
</dbReference>
<sequence>MEVSTRADRIITPPDPGLSLKALNYGPGLPRGLTERGISHGDPTATGVATWPTSVLNIPV</sequence>
<accession>A0A1D1VXC1</accession>
<name>A0A1D1VXC1_RAMVA</name>
<dbReference type="AlphaFoldDB" id="A0A1D1VXC1"/>
<keyword evidence="2" id="KW-1185">Reference proteome</keyword>
<comment type="caution">
    <text evidence="1">The sequence shown here is derived from an EMBL/GenBank/DDBJ whole genome shotgun (WGS) entry which is preliminary data.</text>
</comment>
<dbReference type="EMBL" id="BDGG01000009">
    <property type="protein sequence ID" value="GAV03664.1"/>
    <property type="molecule type" value="Genomic_DNA"/>
</dbReference>
<organism evidence="1 2">
    <name type="scientific">Ramazzottius varieornatus</name>
    <name type="common">Water bear</name>
    <name type="synonym">Tardigrade</name>
    <dbReference type="NCBI Taxonomy" id="947166"/>
    <lineage>
        <taxon>Eukaryota</taxon>
        <taxon>Metazoa</taxon>
        <taxon>Ecdysozoa</taxon>
        <taxon>Tardigrada</taxon>
        <taxon>Eutardigrada</taxon>
        <taxon>Parachela</taxon>
        <taxon>Hypsibioidea</taxon>
        <taxon>Ramazzottiidae</taxon>
        <taxon>Ramazzottius</taxon>
    </lineage>
</organism>
<proteinExistence type="predicted"/>
<evidence type="ECO:0000313" key="1">
    <source>
        <dbReference type="EMBL" id="GAV03664.1"/>
    </source>
</evidence>
<protein>
    <submittedName>
        <fullName evidence="1">Uncharacterized protein</fullName>
    </submittedName>
</protein>
<gene>
    <name evidence="1" type="primary">RvY_14058-1</name>
    <name evidence="1" type="synonym">RvY_14058.1</name>
    <name evidence="1" type="ORF">RvY_14058</name>
</gene>
<reference evidence="1 2" key="1">
    <citation type="journal article" date="2016" name="Nat. Commun.">
        <title>Extremotolerant tardigrade genome and improved radiotolerance of human cultured cells by tardigrade-unique protein.</title>
        <authorList>
            <person name="Hashimoto T."/>
            <person name="Horikawa D.D."/>
            <person name="Saito Y."/>
            <person name="Kuwahara H."/>
            <person name="Kozuka-Hata H."/>
            <person name="Shin-I T."/>
            <person name="Minakuchi Y."/>
            <person name="Ohishi K."/>
            <person name="Motoyama A."/>
            <person name="Aizu T."/>
            <person name="Enomoto A."/>
            <person name="Kondo K."/>
            <person name="Tanaka S."/>
            <person name="Hara Y."/>
            <person name="Koshikawa S."/>
            <person name="Sagara H."/>
            <person name="Miura T."/>
            <person name="Yokobori S."/>
            <person name="Miyagawa K."/>
            <person name="Suzuki Y."/>
            <person name="Kubo T."/>
            <person name="Oyama M."/>
            <person name="Kohara Y."/>
            <person name="Fujiyama A."/>
            <person name="Arakawa K."/>
            <person name="Katayama T."/>
            <person name="Toyoda A."/>
            <person name="Kunieda T."/>
        </authorList>
    </citation>
    <scope>NUCLEOTIDE SEQUENCE [LARGE SCALE GENOMIC DNA]</scope>
    <source>
        <strain evidence="1 2">YOKOZUNA-1</strain>
    </source>
</reference>
<evidence type="ECO:0000313" key="2">
    <source>
        <dbReference type="Proteomes" id="UP000186922"/>
    </source>
</evidence>